<reference evidence="8 9" key="1">
    <citation type="submission" date="2018-05" db="EMBL/GenBank/DDBJ databases">
        <title>Genomic Encyclopedia of Archaeal and Bacterial Type Strains, Phase II (KMG-II): from individual species to whole genera.</title>
        <authorList>
            <person name="Goeker M."/>
        </authorList>
    </citation>
    <scope>NUCLEOTIDE SEQUENCE [LARGE SCALE GENOMIC DNA]</scope>
    <source>
        <strain evidence="8 9">DSM 45184</strain>
    </source>
</reference>
<comment type="caution">
    <text evidence="8">The sequence shown here is derived from an EMBL/GenBank/DDBJ whole genome shotgun (WGS) entry which is preliminary data.</text>
</comment>
<dbReference type="InterPro" id="IPR011990">
    <property type="entry name" value="TPR-like_helical_dom_sf"/>
</dbReference>
<sequence>MRYRILGPLSIMDGERQVTAGRDRAVLATLLLRPNRIVALRELAEAVWGPQPPATARNQLQNCVSRLRRVLPADAILTDPAGYGIQAGPDDLDSVVFRRLVAAARAFSDEAAARTAYRRALGLWRGEACAGIDAPAVRQAAATLDEEHTLAVEDWMDLELADGHAEELVAELASLVERFPLRERLRGRLMLALHGAGRQDDALAEFHRAAGTLRDELGMEPGEELRAAHREVLSGAPSGAHRPIRCLPRTVVDFTGRHEVVTRLRTVVRAGDPAVVAVDGMAGSGKTTLALHLALLAGDRYPDAHLFVDLHGHSEQAPAEPSAALHMLLRQLGLPADAIPADPAGRAARWRAEAARRRLLVVLDNAASIAQIAGLLPGTPGSLTVVTSRRRLPGLAGAHRESLPLLATGEAVALLARIAGDRVHAEPAAAIEVVRRCGGLPLAVRLAGSRLAHRPRWRVADLLARLTTAALPELAVENRTVIGAFALSYQDLTEPAQRLFRLLGAHPGTTVDALAAAALTGLSLSEATTLLAELADARLVDEPEPGVHRLHELLREYAAALPGPTGAAVLGVLNLETHVLMATMTESYRTFVERDLEAMPLLRPDLVRAVGDPVARLERIRGDLVRYLDAAVRSGQCQYAWWIPRAAWYALYYRGWNDDVATLNDRGLAAAREHGDEEAVAQMSNLVASSHYRAGSYGLALHHLRLGIEIRQRQRNLRALSVLTGNLAALHIAMERFSEAVEAGLECLRLRSLARMRVGPPVTLQMSIAYQRLGRWREALRMDRLGLLGALRPGDEHLRAGSLVGIQRSRRALGEITPQVAERYLGVALRLALRQGLTLFEAETRMEIGNVLTEQDRYGEALDQHRRALDVARRAGEVNYEADFRHDYATTLLRSGDVAAARAEYERSLAVARKRGQPYAVARATAGLAGCS</sequence>
<dbReference type="InterPro" id="IPR036388">
    <property type="entry name" value="WH-like_DNA-bd_sf"/>
</dbReference>
<organism evidence="8 9">
    <name type="scientific">Actinoplanes xinjiangensis</name>
    <dbReference type="NCBI Taxonomy" id="512350"/>
    <lineage>
        <taxon>Bacteria</taxon>
        <taxon>Bacillati</taxon>
        <taxon>Actinomycetota</taxon>
        <taxon>Actinomycetes</taxon>
        <taxon>Micromonosporales</taxon>
        <taxon>Micromonosporaceae</taxon>
        <taxon>Actinoplanes</taxon>
    </lineage>
</organism>
<dbReference type="Gene3D" id="1.10.8.430">
    <property type="entry name" value="Helical domain of apoptotic protease-activating factors"/>
    <property type="match status" value="1"/>
</dbReference>
<evidence type="ECO:0000256" key="6">
    <source>
        <dbReference type="PROSITE-ProRule" id="PRU01091"/>
    </source>
</evidence>
<evidence type="ECO:0000259" key="7">
    <source>
        <dbReference type="PROSITE" id="PS51755"/>
    </source>
</evidence>
<keyword evidence="5" id="KW-0802">TPR repeat</keyword>
<dbReference type="EMBL" id="QGGR01000007">
    <property type="protein sequence ID" value="PWK47585.1"/>
    <property type="molecule type" value="Genomic_DNA"/>
</dbReference>
<name>A0A316FHI8_9ACTN</name>
<dbReference type="InterPro" id="IPR005158">
    <property type="entry name" value="BTAD"/>
</dbReference>
<evidence type="ECO:0000313" key="8">
    <source>
        <dbReference type="EMBL" id="PWK47585.1"/>
    </source>
</evidence>
<dbReference type="SUPFAM" id="SSF48452">
    <property type="entry name" value="TPR-like"/>
    <property type="match status" value="2"/>
</dbReference>
<evidence type="ECO:0000256" key="4">
    <source>
        <dbReference type="ARBA" id="ARBA00023163"/>
    </source>
</evidence>
<gene>
    <name evidence="8" type="ORF">BC793_107195</name>
</gene>
<evidence type="ECO:0000256" key="5">
    <source>
        <dbReference type="PROSITE-ProRule" id="PRU00339"/>
    </source>
</evidence>
<feature type="repeat" description="TPR" evidence="5">
    <location>
        <begin position="842"/>
        <end position="875"/>
    </location>
</feature>
<keyword evidence="3 6" id="KW-0238">DNA-binding</keyword>
<dbReference type="GO" id="GO:0043531">
    <property type="term" value="F:ADP binding"/>
    <property type="evidence" value="ECO:0007669"/>
    <property type="project" value="InterPro"/>
</dbReference>
<dbReference type="InterPro" id="IPR027417">
    <property type="entry name" value="P-loop_NTPase"/>
</dbReference>
<dbReference type="PROSITE" id="PS51755">
    <property type="entry name" value="OMPR_PHOB"/>
    <property type="match status" value="1"/>
</dbReference>
<dbReference type="Gene3D" id="1.10.10.10">
    <property type="entry name" value="Winged helix-like DNA-binding domain superfamily/Winged helix DNA-binding domain"/>
    <property type="match status" value="1"/>
</dbReference>
<dbReference type="GO" id="GO:0003677">
    <property type="term" value="F:DNA binding"/>
    <property type="evidence" value="ECO:0007669"/>
    <property type="project" value="UniProtKB-UniRule"/>
</dbReference>
<dbReference type="InterPro" id="IPR042197">
    <property type="entry name" value="Apaf_helical"/>
</dbReference>
<evidence type="ECO:0000256" key="2">
    <source>
        <dbReference type="ARBA" id="ARBA00023015"/>
    </source>
</evidence>
<feature type="DNA-binding region" description="OmpR/PhoB-type" evidence="6">
    <location>
        <begin position="1"/>
        <end position="87"/>
    </location>
</feature>
<evidence type="ECO:0000313" key="9">
    <source>
        <dbReference type="Proteomes" id="UP000245697"/>
    </source>
</evidence>
<dbReference type="GO" id="GO:0000160">
    <property type="term" value="P:phosphorelay signal transduction system"/>
    <property type="evidence" value="ECO:0007669"/>
    <property type="project" value="InterPro"/>
</dbReference>
<dbReference type="PROSITE" id="PS50005">
    <property type="entry name" value="TPR"/>
    <property type="match status" value="1"/>
</dbReference>
<evidence type="ECO:0000256" key="1">
    <source>
        <dbReference type="ARBA" id="ARBA00005820"/>
    </source>
</evidence>
<keyword evidence="2" id="KW-0805">Transcription regulation</keyword>
<dbReference type="SUPFAM" id="SSF46894">
    <property type="entry name" value="C-terminal effector domain of the bipartite response regulators"/>
    <property type="match status" value="1"/>
</dbReference>
<dbReference type="SMART" id="SM00862">
    <property type="entry name" value="Trans_reg_C"/>
    <property type="match status" value="1"/>
</dbReference>
<dbReference type="PANTHER" id="PTHR35807">
    <property type="entry name" value="TRANSCRIPTIONAL REGULATOR REDD-RELATED"/>
    <property type="match status" value="1"/>
</dbReference>
<dbReference type="CDD" id="cd15831">
    <property type="entry name" value="BTAD"/>
    <property type="match status" value="1"/>
</dbReference>
<dbReference type="SMART" id="SM00028">
    <property type="entry name" value="TPR"/>
    <property type="match status" value="3"/>
</dbReference>
<dbReference type="Gene3D" id="3.40.50.300">
    <property type="entry name" value="P-loop containing nucleotide triphosphate hydrolases"/>
    <property type="match status" value="1"/>
</dbReference>
<dbReference type="Pfam" id="PF00486">
    <property type="entry name" value="Trans_reg_C"/>
    <property type="match status" value="1"/>
</dbReference>
<dbReference type="AlphaFoldDB" id="A0A316FHI8"/>
<dbReference type="SMART" id="SM01043">
    <property type="entry name" value="BTAD"/>
    <property type="match status" value="1"/>
</dbReference>
<evidence type="ECO:0000256" key="3">
    <source>
        <dbReference type="ARBA" id="ARBA00023125"/>
    </source>
</evidence>
<proteinExistence type="inferred from homology"/>
<dbReference type="PANTHER" id="PTHR35807:SF1">
    <property type="entry name" value="TRANSCRIPTIONAL REGULATOR REDD"/>
    <property type="match status" value="1"/>
</dbReference>
<dbReference type="OrthoDB" id="7628974at2"/>
<dbReference type="InterPro" id="IPR016032">
    <property type="entry name" value="Sig_transdc_resp-reg_C-effctor"/>
</dbReference>
<dbReference type="SUPFAM" id="SSF52540">
    <property type="entry name" value="P-loop containing nucleoside triphosphate hydrolases"/>
    <property type="match status" value="1"/>
</dbReference>
<dbReference type="Gene3D" id="1.25.40.10">
    <property type="entry name" value="Tetratricopeptide repeat domain"/>
    <property type="match status" value="3"/>
</dbReference>
<dbReference type="InterPro" id="IPR019734">
    <property type="entry name" value="TPR_rpt"/>
</dbReference>
<dbReference type="Pfam" id="PF03704">
    <property type="entry name" value="BTAD"/>
    <property type="match status" value="1"/>
</dbReference>
<feature type="domain" description="OmpR/PhoB-type" evidence="7">
    <location>
        <begin position="1"/>
        <end position="87"/>
    </location>
</feature>
<keyword evidence="9" id="KW-1185">Reference proteome</keyword>
<dbReference type="InterPro" id="IPR001867">
    <property type="entry name" value="OmpR/PhoB-type_DNA-bd"/>
</dbReference>
<dbReference type="PRINTS" id="PR00364">
    <property type="entry name" value="DISEASERSIST"/>
</dbReference>
<dbReference type="GO" id="GO:0006355">
    <property type="term" value="P:regulation of DNA-templated transcription"/>
    <property type="evidence" value="ECO:0007669"/>
    <property type="project" value="InterPro"/>
</dbReference>
<dbReference type="Pfam" id="PF13424">
    <property type="entry name" value="TPR_12"/>
    <property type="match status" value="1"/>
</dbReference>
<comment type="similarity">
    <text evidence="1">Belongs to the AfsR/DnrI/RedD regulatory family.</text>
</comment>
<dbReference type="InterPro" id="IPR051677">
    <property type="entry name" value="AfsR-DnrI-RedD_regulator"/>
</dbReference>
<accession>A0A316FHI8</accession>
<keyword evidence="4" id="KW-0804">Transcription</keyword>
<protein>
    <submittedName>
        <fullName evidence="8">DNA-binding SARP family transcriptional activator</fullName>
    </submittedName>
</protein>
<dbReference type="RefSeq" id="WP_109593687.1">
    <property type="nucleotide sequence ID" value="NZ_BONA01000043.1"/>
</dbReference>
<dbReference type="Proteomes" id="UP000245697">
    <property type="component" value="Unassembled WGS sequence"/>
</dbReference>